<dbReference type="Proteomes" id="UP001181693">
    <property type="component" value="Unassembled WGS sequence"/>
</dbReference>
<organism evidence="3 4">
    <name type="scientific">Pyxicephalus adspersus</name>
    <name type="common">African bullfrog</name>
    <dbReference type="NCBI Taxonomy" id="30357"/>
    <lineage>
        <taxon>Eukaryota</taxon>
        <taxon>Metazoa</taxon>
        <taxon>Chordata</taxon>
        <taxon>Craniata</taxon>
        <taxon>Vertebrata</taxon>
        <taxon>Euteleostomi</taxon>
        <taxon>Amphibia</taxon>
        <taxon>Batrachia</taxon>
        <taxon>Anura</taxon>
        <taxon>Neobatrachia</taxon>
        <taxon>Ranoidea</taxon>
        <taxon>Pyxicephalidae</taxon>
        <taxon>Pyxicephalinae</taxon>
        <taxon>Pyxicephalus</taxon>
    </lineage>
</organism>
<accession>A0AAV3B2I8</accession>
<dbReference type="GO" id="GO:0008168">
    <property type="term" value="F:methyltransferase activity"/>
    <property type="evidence" value="ECO:0007669"/>
    <property type="project" value="UniProtKB-KW"/>
</dbReference>
<evidence type="ECO:0008006" key="5">
    <source>
        <dbReference type="Google" id="ProtNLM"/>
    </source>
</evidence>
<dbReference type="SUPFAM" id="SSF53335">
    <property type="entry name" value="S-adenosyl-L-methionine-dependent methyltransferases"/>
    <property type="match status" value="1"/>
</dbReference>
<dbReference type="PANTHER" id="PTHR14614">
    <property type="entry name" value="HEPATOCELLULAR CARCINOMA-ASSOCIATED ANTIGEN"/>
    <property type="match status" value="1"/>
</dbReference>
<dbReference type="PANTHER" id="PTHR14614:SF1">
    <property type="entry name" value="METHYLTRANSFERASE-LIKE PROTEIN 21E PSEUDOGENE-RELATED"/>
    <property type="match status" value="1"/>
</dbReference>
<dbReference type="InterPro" id="IPR029063">
    <property type="entry name" value="SAM-dependent_MTases_sf"/>
</dbReference>
<keyword evidence="1" id="KW-0489">Methyltransferase</keyword>
<proteinExistence type="predicted"/>
<dbReference type="Pfam" id="PF10294">
    <property type="entry name" value="Methyltransf_16"/>
    <property type="match status" value="1"/>
</dbReference>
<keyword evidence="1" id="KW-0808">Transferase</keyword>
<dbReference type="GO" id="GO:0032259">
    <property type="term" value="P:methylation"/>
    <property type="evidence" value="ECO:0007669"/>
    <property type="project" value="UniProtKB-KW"/>
</dbReference>
<comment type="caution">
    <text evidence="3">The sequence shown here is derived from an EMBL/GenBank/DDBJ whole genome shotgun (WGS) entry which is preliminary data.</text>
</comment>
<dbReference type="EMBL" id="DYDO01000001">
    <property type="protein sequence ID" value="DBA33114.1"/>
    <property type="molecule type" value="Genomic_DNA"/>
</dbReference>
<protein>
    <recommendedName>
        <fullName evidence="5">Protein-lysine methyltransferase METTL21E-like</fullName>
    </recommendedName>
</protein>
<dbReference type="AlphaFoldDB" id="A0AAV3B2I8"/>
<keyword evidence="4" id="KW-1185">Reference proteome</keyword>
<evidence type="ECO:0000313" key="3">
    <source>
        <dbReference type="EMBL" id="DBA33114.1"/>
    </source>
</evidence>
<evidence type="ECO:0000256" key="1">
    <source>
        <dbReference type="ARBA" id="ARBA00022603"/>
    </source>
</evidence>
<dbReference type="Gene3D" id="3.40.50.150">
    <property type="entry name" value="Vaccinia Virus protein VP39"/>
    <property type="match status" value="1"/>
</dbReference>
<dbReference type="InterPro" id="IPR019410">
    <property type="entry name" value="Methyltransf_16"/>
</dbReference>
<gene>
    <name evidence="3" type="ORF">GDO54_000844</name>
</gene>
<evidence type="ECO:0000313" key="4">
    <source>
        <dbReference type="Proteomes" id="UP001181693"/>
    </source>
</evidence>
<name>A0AAV3B2I8_PYXAD</name>
<reference evidence="3" key="1">
    <citation type="thesis" date="2020" institute="ProQuest LLC" country="789 East Eisenhower Parkway, Ann Arbor, MI, USA">
        <title>Comparative Genomics and Chromosome Evolution.</title>
        <authorList>
            <person name="Mudd A.B."/>
        </authorList>
    </citation>
    <scope>NUCLEOTIDE SEQUENCE</scope>
    <source>
        <strain evidence="3">1538</strain>
        <tissue evidence="3">Blood</tissue>
    </source>
</reference>
<evidence type="ECO:0000256" key="2">
    <source>
        <dbReference type="ARBA" id="ARBA00022691"/>
    </source>
</evidence>
<sequence>MKNNDKQALMSVMTAVGMERILSTEHLCPPQTCEVQKDHNKDEWIASKIMERRFVPSHLTSVAWEGFNFVGHEIKIVESTDLFGATVWPSALVLCYFLENHGKQLGLEDKHIIEIGSGTGLVSIVASLLGAKVIATDLQDLIGNLQFNVVRNTKLKCKHSPQVKELTWGSNLEEKFPKSSLNYDYILAADVVYNHPYLNELLVTFDHLCREKTTILWAMRFRKENTLLQNTFFNNFQKHFDMEVIYDLPSLSIILYKARRRCNLTK</sequence>
<keyword evidence="2" id="KW-0949">S-adenosyl-L-methionine</keyword>